<sequence>MKMSVLFVGGTAEQCIAAAILQQRGIKCSVVGACHELGAPWIGVPISVLCGCSSTETSASDALPAGLSVVFAELSWTEAEQNMLAPLSYECMTEVLPLNSSLILMSSVANMSEYYRFIFLEEPLSLCNGQVLHAANSIASLMRSETYTITQRRNIIRFLKAMEQYIKAFHLSYIEFTDREDADVNYLVMPNEVTILKQFEEDNVQILAVGEYFKVPQIFFSQLLCVAMESLANLTFTDLLKGVVCLYQSLSGHRSRCVLEYGFSDIPQSFVRVLFCHGGLGISRCSAKVCPNGIQITPITGDAIEVSPTVIYIADTSLTMPVIQVVFILRDIDGTFASCLCTHIAPTGSENSAASNGHMPVNFNCLLSSHIAVVRVGEGCHLRRGFLSITVCCPCKVESDESIAVIVRNIQKSVRTEMPQFIGIEIQQFQAAECAVFATYYNQNKYILQSSLFTDGQVQDLKERYTVKCHSELFTDGPSACSVSATLTGATILIKDVLGDAVEEVLNWVTDLRRTARVDACKRLFNRPKNDGGKIHPDDAGQDSNEFMDDS</sequence>
<dbReference type="VEuPathDB" id="GiardiaDB:QR46_1358"/>
<reference evidence="3" key="1">
    <citation type="submission" date="2012-02" db="EMBL/GenBank/DDBJ databases">
        <title>Genome sequencing of Giardia lamblia Genotypes A2 and B isolates (DH and GS) and comparative analysis with the genomes of Genotypes A1 and E (WB and Pig).</title>
        <authorList>
            <person name="Adam R."/>
            <person name="Dahlstrom E."/>
            <person name="Martens C."/>
            <person name="Bruno D."/>
            <person name="Barbian K."/>
            <person name="Porcella S.F."/>
            <person name="Nash T."/>
        </authorList>
    </citation>
    <scope>NUCLEOTIDE SEQUENCE</scope>
    <source>
        <strain evidence="3">DH</strain>
    </source>
</reference>
<feature type="region of interest" description="Disordered" evidence="1">
    <location>
        <begin position="532"/>
        <end position="551"/>
    </location>
</feature>
<gene>
    <name evidence="2" type="ORF">DHA2_151813</name>
</gene>
<evidence type="ECO:0000256" key="1">
    <source>
        <dbReference type="SAM" id="MobiDB-lite"/>
    </source>
</evidence>
<dbReference type="Proteomes" id="UP000018320">
    <property type="component" value="Unassembled WGS sequence"/>
</dbReference>
<dbReference type="AlphaFoldDB" id="V6TCD6"/>
<evidence type="ECO:0000313" key="2">
    <source>
        <dbReference type="EMBL" id="ESU36364.1"/>
    </source>
</evidence>
<dbReference type="VEuPathDB" id="GiardiaDB:GL50581_1767"/>
<dbReference type="EMBL" id="AHGT01000049">
    <property type="protein sequence ID" value="ESU36364.1"/>
    <property type="molecule type" value="Genomic_DNA"/>
</dbReference>
<name>V6TCD6_GIAIN</name>
<protein>
    <submittedName>
        <fullName evidence="2">Uncharacterized protein</fullName>
    </submittedName>
</protein>
<evidence type="ECO:0000313" key="3">
    <source>
        <dbReference type="Proteomes" id="UP000018320"/>
    </source>
</evidence>
<comment type="caution">
    <text evidence="2">The sequence shown here is derived from an EMBL/GenBank/DDBJ whole genome shotgun (WGS) entry which is preliminary data.</text>
</comment>
<organism evidence="2 3">
    <name type="scientific">Giardia intestinalis</name>
    <name type="common">Giardia lamblia</name>
    <dbReference type="NCBI Taxonomy" id="5741"/>
    <lineage>
        <taxon>Eukaryota</taxon>
        <taxon>Metamonada</taxon>
        <taxon>Diplomonadida</taxon>
        <taxon>Hexamitidae</taxon>
        <taxon>Giardiinae</taxon>
        <taxon>Giardia</taxon>
    </lineage>
</organism>
<dbReference type="VEuPathDB" id="GiardiaDB:DHA2_151813"/>
<dbReference type="VEuPathDB" id="GiardiaDB:GL50803_0011230"/>
<accession>V6TCD6</accession>
<proteinExistence type="predicted"/>
<reference evidence="2 3" key="2">
    <citation type="journal article" date="2013" name="Genome Biol. Evol.">
        <title>Genome sequencing of Giardia lamblia genotypes A2 and B isolates (DH and GS) and comparative analysis with the genomes of genotypes A1 and E (WB and Pig).</title>
        <authorList>
            <person name="Adam R.D."/>
            <person name="Dahlstrom E.W."/>
            <person name="Martens C.A."/>
            <person name="Bruno D.P."/>
            <person name="Barbian K.D."/>
            <person name="Ricklefs S.M."/>
            <person name="Hernandez M.M."/>
            <person name="Narla N.P."/>
            <person name="Patel R.B."/>
            <person name="Porcella S.F."/>
            <person name="Nash T.E."/>
        </authorList>
    </citation>
    <scope>NUCLEOTIDE SEQUENCE [LARGE SCALE GENOMIC DNA]</scope>
    <source>
        <strain evidence="2 3">DH</strain>
    </source>
</reference>